<organism evidence="1 2">
    <name type="scientific">Iningainema tapete BLCC-T55</name>
    <dbReference type="NCBI Taxonomy" id="2748662"/>
    <lineage>
        <taxon>Bacteria</taxon>
        <taxon>Bacillati</taxon>
        <taxon>Cyanobacteriota</taxon>
        <taxon>Cyanophyceae</taxon>
        <taxon>Nostocales</taxon>
        <taxon>Scytonemataceae</taxon>
        <taxon>Iningainema tapete</taxon>
    </lineage>
</organism>
<dbReference type="Proteomes" id="UP000629098">
    <property type="component" value="Unassembled WGS sequence"/>
</dbReference>
<keyword evidence="2" id="KW-1185">Reference proteome</keyword>
<comment type="caution">
    <text evidence="1">The sequence shown here is derived from an EMBL/GenBank/DDBJ whole genome shotgun (WGS) entry which is preliminary data.</text>
</comment>
<sequence length="118" mass="12627">MSTMVKNTQSKFCQCVNSSYQYGKLSQPTAFALISDCLKTFKSITAPLAKSRLATSVLVTFLGTTVATFVGFGSSTKSATAQIVYPFDVTYDVEDTLTPIPGSDVFEALISGFNPDAQ</sequence>
<reference evidence="1" key="1">
    <citation type="submission" date="2020-09" db="EMBL/GenBank/DDBJ databases">
        <title>Iningainema tapete sp. nov. (Scytonemataceae, Cyanobacteria) from greenhouses in central Florida (USA) produces two types of nodularin with biosynthetic potential for microcystin-LR and anabaenopeptins.</title>
        <authorList>
            <person name="Berthold D.E."/>
            <person name="Lefler F.W."/>
            <person name="Huang I.-S."/>
            <person name="Abdulla H."/>
            <person name="Zimba P.V."/>
            <person name="Laughinghouse H.D. IV."/>
        </authorList>
    </citation>
    <scope>NUCLEOTIDE SEQUENCE</scope>
    <source>
        <strain evidence="1">BLCCT55</strain>
    </source>
</reference>
<protein>
    <submittedName>
        <fullName evidence="1">Uncharacterized protein</fullName>
    </submittedName>
</protein>
<dbReference type="AlphaFoldDB" id="A0A8J7BXC5"/>
<evidence type="ECO:0000313" key="2">
    <source>
        <dbReference type="Proteomes" id="UP000629098"/>
    </source>
</evidence>
<dbReference type="RefSeq" id="WP_190829483.1">
    <property type="nucleotide sequence ID" value="NZ_CAWPPI010000054.1"/>
</dbReference>
<name>A0A8J7BXC5_9CYAN</name>
<dbReference type="EMBL" id="JACXAE010000054">
    <property type="protein sequence ID" value="MBD2773552.1"/>
    <property type="molecule type" value="Genomic_DNA"/>
</dbReference>
<accession>A0A8J7BXC5</accession>
<gene>
    <name evidence="1" type="ORF">ICL16_16090</name>
</gene>
<evidence type="ECO:0000313" key="1">
    <source>
        <dbReference type="EMBL" id="MBD2773552.1"/>
    </source>
</evidence>
<proteinExistence type="predicted"/>